<reference evidence="14" key="2">
    <citation type="submission" date="2025-08" db="UniProtKB">
        <authorList>
            <consortium name="Ensembl"/>
        </authorList>
    </citation>
    <scope>IDENTIFICATION</scope>
</reference>
<dbReference type="Proteomes" id="UP000007875">
    <property type="component" value="Unassembled WGS sequence"/>
</dbReference>
<evidence type="ECO:0000313" key="15">
    <source>
        <dbReference type="Proteomes" id="UP000007875"/>
    </source>
</evidence>
<dbReference type="Gene3D" id="3.50.50.100">
    <property type="match status" value="1"/>
</dbReference>
<comment type="catalytic activity">
    <reaction evidence="10">
        <text>ubiquinone-10 + NADH + H(+) = ubiquinol-10 + NAD(+)</text>
        <dbReference type="Rhea" id="RHEA:61984"/>
        <dbReference type="ChEBI" id="CHEBI:15378"/>
        <dbReference type="ChEBI" id="CHEBI:46245"/>
        <dbReference type="ChEBI" id="CHEBI:57540"/>
        <dbReference type="ChEBI" id="CHEBI:57945"/>
        <dbReference type="ChEBI" id="CHEBI:64183"/>
    </reaction>
    <physiologicalReaction direction="left-to-right" evidence="10">
        <dbReference type="Rhea" id="RHEA:61985"/>
    </physiologicalReaction>
</comment>
<comment type="catalytic activity">
    <reaction evidence="9">
        <text>menadione + NADH + H(+) = menadiol + NAD(+)</text>
        <dbReference type="Rhea" id="RHEA:69695"/>
        <dbReference type="ChEBI" id="CHEBI:6746"/>
        <dbReference type="ChEBI" id="CHEBI:15378"/>
        <dbReference type="ChEBI" id="CHEBI:28869"/>
        <dbReference type="ChEBI" id="CHEBI:57540"/>
        <dbReference type="ChEBI" id="CHEBI:57945"/>
    </reaction>
    <physiologicalReaction direction="left-to-right" evidence="9">
        <dbReference type="Rhea" id="RHEA:69696"/>
    </physiologicalReaction>
</comment>
<dbReference type="HOGENOM" id="CLU_019845_4_1_1"/>
<accession>H2ZGW3</accession>
<organism evidence="14 15">
    <name type="scientific">Ciona savignyi</name>
    <name type="common">Pacific transparent sea squirt</name>
    <dbReference type="NCBI Taxonomy" id="51511"/>
    <lineage>
        <taxon>Eukaryota</taxon>
        <taxon>Metazoa</taxon>
        <taxon>Chordata</taxon>
        <taxon>Tunicata</taxon>
        <taxon>Ascidiacea</taxon>
        <taxon>Phlebobranchia</taxon>
        <taxon>Cionidae</taxon>
        <taxon>Ciona</taxon>
    </lineage>
</organism>
<comment type="catalytic activity">
    <reaction evidence="11">
        <text>phylloquinone + NADH + H(+) = phylloquinol + NAD(+)</text>
        <dbReference type="Rhea" id="RHEA:74075"/>
        <dbReference type="ChEBI" id="CHEBI:15378"/>
        <dbReference type="ChEBI" id="CHEBI:18067"/>
        <dbReference type="ChEBI" id="CHEBI:28433"/>
        <dbReference type="ChEBI" id="CHEBI:57540"/>
        <dbReference type="ChEBI" id="CHEBI:57945"/>
    </reaction>
    <physiologicalReaction direction="left-to-right" evidence="11">
        <dbReference type="Rhea" id="RHEA:74076"/>
    </physiologicalReaction>
</comment>
<evidence type="ECO:0000256" key="1">
    <source>
        <dbReference type="ARBA" id="ARBA00006442"/>
    </source>
</evidence>
<sequence length="245" mass="26313">IQERGNTCEKRVVVVGGGAVGVETAGEIKTEFPDKEVTVVSANDYLVTTRTQPGLQDNLKASLAKKNITVIYSDRVSNLCDLTVNKHVEGQVVQTTGGKEIAADLVIPCVGTTVNNSFFKAALADAMTESGALDVNEYLQVKGHENIYAMGDVTNLDEEKMAYTAKIHANLLMSNYIAEAKGEDRKPYSGARVAMIVPVGRNGGAGQYMGMQLGDLMVKQFKCGDLFAKSTWGDLGMKLPDSVKL</sequence>
<dbReference type="Ensembl" id="ENSCSAVT00000017011.1">
    <property type="protein sequence ID" value="ENSCSAVP00000016829.1"/>
    <property type="gene ID" value="ENSCSAVG00000009900.1"/>
</dbReference>
<dbReference type="Pfam" id="PF07992">
    <property type="entry name" value="Pyr_redox_2"/>
    <property type="match status" value="1"/>
</dbReference>
<evidence type="ECO:0000256" key="9">
    <source>
        <dbReference type="ARBA" id="ARBA00048412"/>
    </source>
</evidence>
<dbReference type="GO" id="GO:0005739">
    <property type="term" value="C:mitochondrion"/>
    <property type="evidence" value="ECO:0007669"/>
    <property type="project" value="TreeGrafter"/>
</dbReference>
<feature type="domain" description="FAD/NAD(P)-binding" evidence="13">
    <location>
        <begin position="9"/>
        <end position="158"/>
    </location>
</feature>
<dbReference type="GO" id="GO:0043065">
    <property type="term" value="P:positive regulation of apoptotic process"/>
    <property type="evidence" value="ECO:0007669"/>
    <property type="project" value="TreeGrafter"/>
</dbReference>
<reference evidence="14" key="3">
    <citation type="submission" date="2025-09" db="UniProtKB">
        <authorList>
            <consortium name="Ensembl"/>
        </authorList>
    </citation>
    <scope>IDENTIFICATION</scope>
</reference>
<dbReference type="SUPFAM" id="SSF51905">
    <property type="entry name" value="FAD/NAD(P)-binding domain"/>
    <property type="match status" value="1"/>
</dbReference>
<comment type="cofactor">
    <cofactor evidence="5">
        <name>6-hydroxy-FAD</name>
        <dbReference type="ChEBI" id="CHEBI:60470"/>
    </cofactor>
</comment>
<proteinExistence type="inferred from homology"/>
<reference evidence="15" key="1">
    <citation type="submission" date="2003-08" db="EMBL/GenBank/DDBJ databases">
        <authorList>
            <person name="Birren B."/>
            <person name="Nusbaum C."/>
            <person name="Abebe A."/>
            <person name="Abouelleil A."/>
            <person name="Adekoya E."/>
            <person name="Ait-zahra M."/>
            <person name="Allen N."/>
            <person name="Allen T."/>
            <person name="An P."/>
            <person name="Anderson M."/>
            <person name="Anderson S."/>
            <person name="Arachchi H."/>
            <person name="Armbruster J."/>
            <person name="Bachantsang P."/>
            <person name="Baldwin J."/>
            <person name="Barry A."/>
            <person name="Bayul T."/>
            <person name="Blitshsteyn B."/>
            <person name="Bloom T."/>
            <person name="Blye J."/>
            <person name="Boguslavskiy L."/>
            <person name="Borowsky M."/>
            <person name="Boukhgalter B."/>
            <person name="Brunache A."/>
            <person name="Butler J."/>
            <person name="Calixte N."/>
            <person name="Calvo S."/>
            <person name="Camarata J."/>
            <person name="Campo K."/>
            <person name="Chang J."/>
            <person name="Cheshatsang Y."/>
            <person name="Citroen M."/>
            <person name="Collymore A."/>
            <person name="Considine T."/>
            <person name="Cook A."/>
            <person name="Cooke P."/>
            <person name="Corum B."/>
            <person name="Cuomo C."/>
            <person name="David R."/>
            <person name="Dawoe T."/>
            <person name="Degray S."/>
            <person name="Dodge S."/>
            <person name="Dooley K."/>
            <person name="Dorje P."/>
            <person name="Dorjee K."/>
            <person name="Dorris L."/>
            <person name="Duffey N."/>
            <person name="Dupes A."/>
            <person name="Elkins T."/>
            <person name="Engels R."/>
            <person name="Erickson J."/>
            <person name="Farina A."/>
            <person name="Faro S."/>
            <person name="Ferreira P."/>
            <person name="Fischer H."/>
            <person name="Fitzgerald M."/>
            <person name="Foley K."/>
            <person name="Gage D."/>
            <person name="Galagan J."/>
            <person name="Gearin G."/>
            <person name="Gnerre S."/>
            <person name="Gnirke A."/>
            <person name="Goyette A."/>
            <person name="Graham J."/>
            <person name="Grandbois E."/>
            <person name="Gyaltsen K."/>
            <person name="Hafez N."/>
            <person name="Hagopian D."/>
            <person name="Hagos B."/>
            <person name="Hall J."/>
            <person name="Hatcher B."/>
            <person name="Heller A."/>
            <person name="Higgins H."/>
            <person name="Honan T."/>
            <person name="Horn A."/>
            <person name="Houde N."/>
            <person name="Hughes L."/>
            <person name="Hulme W."/>
            <person name="Husby E."/>
            <person name="Iliev I."/>
            <person name="Jaffe D."/>
            <person name="Jones C."/>
            <person name="Kamal M."/>
            <person name="Kamat A."/>
            <person name="Kamvysselis M."/>
            <person name="Karlsson E."/>
            <person name="Kells C."/>
            <person name="Kieu A."/>
            <person name="Kisner P."/>
            <person name="Kodira C."/>
            <person name="Kulbokas E."/>
            <person name="Labutti K."/>
            <person name="Lama D."/>
            <person name="Landers T."/>
            <person name="Leger J."/>
            <person name="Levine S."/>
            <person name="Lewis D."/>
            <person name="Lewis T."/>
            <person name="Lindblad-toh K."/>
            <person name="Liu X."/>
            <person name="Lokyitsang T."/>
            <person name="Lokyitsang Y."/>
            <person name="Lucien O."/>
            <person name="Lui A."/>
            <person name="Ma L.J."/>
            <person name="Mabbitt R."/>
            <person name="Macdonald J."/>
            <person name="Maclean C."/>
            <person name="Major J."/>
            <person name="Manning J."/>
            <person name="Marabella R."/>
            <person name="Maru K."/>
            <person name="Matthews C."/>
            <person name="Mauceli E."/>
            <person name="Mccarthy M."/>
            <person name="Mcdonough S."/>
            <person name="Mcghee T."/>
            <person name="Meldrim J."/>
            <person name="Meneus L."/>
            <person name="Mesirov J."/>
            <person name="Mihalev A."/>
            <person name="Mihova T."/>
            <person name="Mikkelsen T."/>
            <person name="Mlenga V."/>
            <person name="Moru K."/>
            <person name="Mozes J."/>
            <person name="Mulrain L."/>
            <person name="Munson G."/>
            <person name="Naylor J."/>
            <person name="Newes C."/>
            <person name="Nguyen C."/>
            <person name="Nguyen N."/>
            <person name="Nguyen T."/>
            <person name="Nicol R."/>
            <person name="Nielsen C."/>
            <person name="Nizzari M."/>
            <person name="Norbu C."/>
            <person name="Norbu N."/>
            <person name="O'donnell P."/>
            <person name="Okoawo O."/>
            <person name="O'leary S."/>
            <person name="Omotosho B."/>
            <person name="O'neill K."/>
            <person name="Osman S."/>
            <person name="Parker S."/>
            <person name="Perrin D."/>
            <person name="Phunkhang P."/>
            <person name="Piqani B."/>
            <person name="Purcell S."/>
            <person name="Rachupka T."/>
            <person name="Ramasamy U."/>
            <person name="Rameau R."/>
            <person name="Ray V."/>
            <person name="Raymond C."/>
            <person name="Retta R."/>
            <person name="Richardson S."/>
            <person name="Rise C."/>
            <person name="Rodriguez J."/>
            <person name="Rogers J."/>
            <person name="Rogov P."/>
            <person name="Rutman M."/>
            <person name="Schupbach R."/>
            <person name="Seaman C."/>
            <person name="Settipalli S."/>
            <person name="Sharpe T."/>
            <person name="Sheridan J."/>
            <person name="Sherpa N."/>
            <person name="Shi J."/>
            <person name="Smirnov S."/>
            <person name="Smith C."/>
            <person name="Sougnez C."/>
            <person name="Spencer B."/>
            <person name="Stalker J."/>
            <person name="Stange-thomann N."/>
            <person name="Stavropoulos S."/>
            <person name="Stetson K."/>
            <person name="Stone C."/>
            <person name="Stone S."/>
            <person name="Stubbs M."/>
            <person name="Talamas J."/>
            <person name="Tchuinga P."/>
            <person name="Tenzing P."/>
            <person name="Tesfaye S."/>
            <person name="Theodore J."/>
            <person name="Thoulutsang Y."/>
            <person name="Topham K."/>
            <person name="Towey S."/>
            <person name="Tsamla T."/>
            <person name="Tsomo N."/>
            <person name="Vallee D."/>
            <person name="Vassiliev H."/>
            <person name="Venkataraman V."/>
            <person name="Vinson J."/>
            <person name="Vo A."/>
            <person name="Wade C."/>
            <person name="Wang S."/>
            <person name="Wangchuk T."/>
            <person name="Wangdi T."/>
            <person name="Whittaker C."/>
            <person name="Wilkinson J."/>
            <person name="Wu Y."/>
            <person name="Wyman D."/>
            <person name="Yadav S."/>
            <person name="Yang S."/>
            <person name="Yang X."/>
            <person name="Yeager S."/>
            <person name="Yee E."/>
            <person name="Young G."/>
            <person name="Zainoun J."/>
            <person name="Zembeck L."/>
            <person name="Zimmer A."/>
            <person name="Zody M."/>
            <person name="Lander E."/>
        </authorList>
    </citation>
    <scope>NUCLEOTIDE SEQUENCE [LARGE SCALE GENOMIC DNA]</scope>
</reference>
<evidence type="ECO:0000256" key="8">
    <source>
        <dbReference type="ARBA" id="ARBA00042318"/>
    </source>
</evidence>
<dbReference type="InParanoid" id="H2ZGW3"/>
<dbReference type="STRING" id="51511.ENSCSAVP00000016829"/>
<comment type="similarity">
    <text evidence="1">Belongs to the FAD-dependent oxidoreductase family.</text>
</comment>
<dbReference type="GO" id="GO:0004174">
    <property type="term" value="F:electron-transferring-flavoprotein dehydrogenase activity"/>
    <property type="evidence" value="ECO:0007669"/>
    <property type="project" value="TreeGrafter"/>
</dbReference>
<dbReference type="InterPro" id="IPR036188">
    <property type="entry name" value="FAD/NAD-bd_sf"/>
</dbReference>
<keyword evidence="4" id="KW-0560">Oxidoreductase</keyword>
<dbReference type="PRINTS" id="PR00411">
    <property type="entry name" value="PNDRDTASEI"/>
</dbReference>
<evidence type="ECO:0000256" key="7">
    <source>
        <dbReference type="ARBA" id="ARBA00041541"/>
    </source>
</evidence>
<evidence type="ECO:0000259" key="13">
    <source>
        <dbReference type="Pfam" id="PF07992"/>
    </source>
</evidence>
<evidence type="ECO:0000256" key="11">
    <source>
        <dbReference type="ARBA" id="ARBA00049275"/>
    </source>
</evidence>
<evidence type="ECO:0000256" key="3">
    <source>
        <dbReference type="ARBA" id="ARBA00022827"/>
    </source>
</evidence>
<evidence type="ECO:0000313" key="14">
    <source>
        <dbReference type="Ensembl" id="ENSCSAVP00000016829.1"/>
    </source>
</evidence>
<evidence type="ECO:0000256" key="5">
    <source>
        <dbReference type="ARBA" id="ARBA00037027"/>
    </source>
</evidence>
<name>H2ZGW3_CIOSA</name>
<keyword evidence="2" id="KW-0285">Flavoprotein</keyword>
<dbReference type="InterPro" id="IPR023753">
    <property type="entry name" value="FAD/NAD-binding_dom"/>
</dbReference>
<keyword evidence="3" id="KW-0274">FAD</keyword>
<evidence type="ECO:0000256" key="4">
    <source>
        <dbReference type="ARBA" id="ARBA00023002"/>
    </source>
</evidence>
<dbReference type="GeneTree" id="ENSGT00390000004582"/>
<evidence type="ECO:0000256" key="6">
    <source>
        <dbReference type="ARBA" id="ARBA00040253"/>
    </source>
</evidence>
<evidence type="ECO:0000256" key="10">
    <source>
        <dbReference type="ARBA" id="ARBA00049236"/>
    </source>
</evidence>
<keyword evidence="15" id="KW-1185">Reference proteome</keyword>
<dbReference type="PANTHER" id="PTHR43735">
    <property type="entry name" value="APOPTOSIS-INDUCING FACTOR 1"/>
    <property type="match status" value="1"/>
</dbReference>
<dbReference type="OMA" id="HENIYAM"/>
<dbReference type="PRINTS" id="PR00368">
    <property type="entry name" value="FADPNR"/>
</dbReference>
<dbReference type="eggNOG" id="KOG1336">
    <property type="taxonomic scope" value="Eukaryota"/>
</dbReference>
<evidence type="ECO:0000256" key="12">
    <source>
        <dbReference type="ARBA" id="ARBA00049479"/>
    </source>
</evidence>
<protein>
    <recommendedName>
        <fullName evidence="6">Ferroptosis suppressor protein 1</fullName>
    </recommendedName>
    <alternativeName>
        <fullName evidence="7">Apoptosis-inducing factor homologous mitochondrion-associated inducer of death</fullName>
    </alternativeName>
    <alternativeName>
        <fullName evidence="8">p53-responsive gene 3 protein</fullName>
    </alternativeName>
</protein>
<dbReference type="GO" id="GO:0050660">
    <property type="term" value="F:flavin adenine dinucleotide binding"/>
    <property type="evidence" value="ECO:0007669"/>
    <property type="project" value="TreeGrafter"/>
</dbReference>
<comment type="catalytic activity">
    <reaction evidence="12">
        <text>menaquinone-4 + NADH + H(+) = menaquinol-4 + NAD(+)</text>
        <dbReference type="Rhea" id="RHEA:74079"/>
        <dbReference type="ChEBI" id="CHEBI:15378"/>
        <dbReference type="ChEBI" id="CHEBI:57540"/>
        <dbReference type="ChEBI" id="CHEBI:57945"/>
        <dbReference type="ChEBI" id="CHEBI:78277"/>
        <dbReference type="ChEBI" id="CHEBI:193091"/>
    </reaction>
    <physiologicalReaction direction="left-to-right" evidence="12">
        <dbReference type="Rhea" id="RHEA:74080"/>
    </physiologicalReaction>
</comment>
<dbReference type="PANTHER" id="PTHR43735:SF3">
    <property type="entry name" value="FERROPTOSIS SUPPRESSOR PROTEIN 1"/>
    <property type="match status" value="1"/>
</dbReference>
<dbReference type="AlphaFoldDB" id="H2ZGW3"/>
<evidence type="ECO:0000256" key="2">
    <source>
        <dbReference type="ARBA" id="ARBA00022630"/>
    </source>
</evidence>
<dbReference type="GO" id="GO:0008637">
    <property type="term" value="P:apoptotic mitochondrial changes"/>
    <property type="evidence" value="ECO:0007669"/>
    <property type="project" value="TreeGrafter"/>
</dbReference>